<feature type="region of interest" description="Disordered" evidence="13">
    <location>
        <begin position="347"/>
        <end position="372"/>
    </location>
</feature>
<keyword evidence="4 12" id="KW-0812">Transmembrane</keyword>
<keyword evidence="10 12" id="KW-0807">Transducer</keyword>
<evidence type="ECO:0000256" key="6">
    <source>
        <dbReference type="ARBA" id="ARBA00023040"/>
    </source>
</evidence>
<gene>
    <name evidence="16" type="primary">C3ar1</name>
    <name evidence="16" type="ORF">COLPIC_R07015</name>
</gene>
<dbReference type="InterPro" id="IPR000276">
    <property type="entry name" value="GPCR_Rhodpsn"/>
</dbReference>
<keyword evidence="8" id="KW-1015">Disulfide bond</keyword>
<dbReference type="PROSITE" id="PS50262">
    <property type="entry name" value="G_PROTEIN_RECEP_F1_2"/>
    <property type="match status" value="1"/>
</dbReference>
<dbReference type="InterPro" id="IPR017452">
    <property type="entry name" value="GPCR_Rhodpsn_7TM"/>
</dbReference>
<dbReference type="GO" id="GO:0004878">
    <property type="term" value="F:complement component C5a receptor activity"/>
    <property type="evidence" value="ECO:0007669"/>
    <property type="project" value="TreeGrafter"/>
</dbReference>
<feature type="transmembrane region" description="Helical" evidence="14">
    <location>
        <begin position="89"/>
        <end position="117"/>
    </location>
</feature>
<evidence type="ECO:0000256" key="5">
    <source>
        <dbReference type="ARBA" id="ARBA00022989"/>
    </source>
</evidence>
<name>A0A7K4RWB0_COLPI</name>
<feature type="non-terminal residue" evidence="16">
    <location>
        <position position="1"/>
    </location>
</feature>
<keyword evidence="17" id="KW-1185">Reference proteome</keyword>
<evidence type="ECO:0000256" key="2">
    <source>
        <dbReference type="ARBA" id="ARBA00022475"/>
    </source>
</evidence>
<accession>A0A7K4RWB0</accession>
<evidence type="ECO:0000256" key="3">
    <source>
        <dbReference type="ARBA" id="ARBA00022553"/>
    </source>
</evidence>
<evidence type="ECO:0000259" key="15">
    <source>
        <dbReference type="PROSITE" id="PS50262"/>
    </source>
</evidence>
<keyword evidence="5 14" id="KW-1133">Transmembrane helix</keyword>
<keyword evidence="3" id="KW-0597">Phosphoprotein</keyword>
<evidence type="ECO:0000313" key="16">
    <source>
        <dbReference type="EMBL" id="NWQ77751.1"/>
    </source>
</evidence>
<dbReference type="GO" id="GO:0004930">
    <property type="term" value="F:G protein-coupled receptor activity"/>
    <property type="evidence" value="ECO:0007669"/>
    <property type="project" value="UniProtKB-KW"/>
</dbReference>
<dbReference type="GO" id="GO:0006954">
    <property type="term" value="P:inflammatory response"/>
    <property type="evidence" value="ECO:0007669"/>
    <property type="project" value="TreeGrafter"/>
</dbReference>
<dbReference type="PANTHER" id="PTHR24225:SF28">
    <property type="entry name" value="C3A ANAPHYLATOXIN CHEMOTACTIC RECEPTOR"/>
    <property type="match status" value="1"/>
</dbReference>
<dbReference type="Pfam" id="PF00001">
    <property type="entry name" value="7tm_1"/>
    <property type="match status" value="2"/>
</dbReference>
<dbReference type="AlphaFoldDB" id="A0A7K4RWB0"/>
<evidence type="ECO:0000256" key="10">
    <source>
        <dbReference type="ARBA" id="ARBA00023224"/>
    </source>
</evidence>
<dbReference type="PRINTS" id="PR00237">
    <property type="entry name" value="GPCRRHODOPSN"/>
</dbReference>
<dbReference type="GO" id="GO:0005886">
    <property type="term" value="C:plasma membrane"/>
    <property type="evidence" value="ECO:0007669"/>
    <property type="project" value="UniProtKB-SubCell"/>
</dbReference>
<feature type="transmembrane region" description="Helical" evidence="14">
    <location>
        <begin position="309"/>
        <end position="325"/>
    </location>
</feature>
<evidence type="ECO:0000256" key="13">
    <source>
        <dbReference type="SAM" id="MobiDB-lite"/>
    </source>
</evidence>
<feature type="non-terminal residue" evidence="16">
    <location>
        <position position="372"/>
    </location>
</feature>
<dbReference type="PROSITE" id="PS00237">
    <property type="entry name" value="G_PROTEIN_RECEP_F1_1"/>
    <property type="match status" value="1"/>
</dbReference>
<dbReference type="InterPro" id="IPR002234">
    <property type="entry name" value="Anphylx_rcpt_C3a/C5a1-2"/>
</dbReference>
<dbReference type="PRINTS" id="PR01104">
    <property type="entry name" value="ANPHYLATOXNR"/>
</dbReference>
<dbReference type="GO" id="GO:0007204">
    <property type="term" value="P:positive regulation of cytosolic calcium ion concentration"/>
    <property type="evidence" value="ECO:0007669"/>
    <property type="project" value="TreeGrafter"/>
</dbReference>
<organism evidence="16 17">
    <name type="scientific">Columbina picui</name>
    <name type="common">Picui ground-dove</name>
    <dbReference type="NCBI Taxonomy" id="115618"/>
    <lineage>
        <taxon>Eukaryota</taxon>
        <taxon>Metazoa</taxon>
        <taxon>Chordata</taxon>
        <taxon>Craniata</taxon>
        <taxon>Vertebrata</taxon>
        <taxon>Euteleostomi</taxon>
        <taxon>Archelosauria</taxon>
        <taxon>Archosauria</taxon>
        <taxon>Dinosauria</taxon>
        <taxon>Saurischia</taxon>
        <taxon>Theropoda</taxon>
        <taxon>Coelurosauria</taxon>
        <taxon>Aves</taxon>
        <taxon>Neognathae</taxon>
        <taxon>Neoaves</taxon>
        <taxon>Columbimorphae</taxon>
        <taxon>Columbiformes</taxon>
        <taxon>Columbidae</taxon>
        <taxon>Columbina</taxon>
    </lineage>
</organism>
<keyword evidence="7 14" id="KW-0472">Membrane</keyword>
<feature type="transmembrane region" description="Helical" evidence="14">
    <location>
        <begin position="23"/>
        <end position="47"/>
    </location>
</feature>
<dbReference type="GO" id="GO:0004876">
    <property type="term" value="F:complement component C3a receptor activity"/>
    <property type="evidence" value="ECO:0007669"/>
    <property type="project" value="TreeGrafter"/>
</dbReference>
<keyword evidence="9 12" id="KW-0675">Receptor</keyword>
<sequence length="372" mass="41695">MPQLLGNSSSHEQTAVYYASESIVSIAVFTIVFIIGIPGNGLVIWVAGLKMKRSVNIVWFLNLAVADFMCCLSLPFTIAHLALHEHYPYGWFLCKVIPSVIIFTMFASVFLLVAISIDRCLLVMKPVWCQNHRTVKCTSLICSGIWILAIIFCCPVFHYRETSTHDGKTECGYNFGDNEVLDYMDDAVYELLEKYSLLTYNGNDSWGNFYESDYSVSPALVAINTSRAVFGFVLPFGIMAVCYALIAFRMHASKFHKPCNRMLRTIVLVVTAFFICWAPYHVVGILSLVPTLGTGLRENLILWDHLSTAFAYANSCINPLLYVFVGKDFRAKARQTVKEILEGAFTDEPTRSSPYSLDRSKTSTEKDGSSTV</sequence>
<comment type="caution">
    <text evidence="16">The sequence shown here is derived from an EMBL/GenBank/DDBJ whole genome shotgun (WGS) entry which is preliminary data.</text>
</comment>
<dbReference type="OrthoDB" id="10037617at2759"/>
<feature type="transmembrane region" description="Helical" evidence="14">
    <location>
        <begin position="228"/>
        <end position="246"/>
    </location>
</feature>
<evidence type="ECO:0000256" key="8">
    <source>
        <dbReference type="ARBA" id="ARBA00023157"/>
    </source>
</evidence>
<keyword evidence="2" id="KW-1003">Cell membrane</keyword>
<dbReference type="InterPro" id="IPR000826">
    <property type="entry name" value="Formyl_rcpt-rel"/>
</dbReference>
<comment type="similarity">
    <text evidence="11">Belongs to the chemokine-like receptor (CMKLR) family.</text>
</comment>
<evidence type="ECO:0000256" key="9">
    <source>
        <dbReference type="ARBA" id="ARBA00023170"/>
    </source>
</evidence>
<dbReference type="Proteomes" id="UP000530263">
    <property type="component" value="Unassembled WGS sequence"/>
</dbReference>
<feature type="domain" description="G-protein coupled receptors family 1 profile" evidence="15">
    <location>
        <begin position="39"/>
        <end position="322"/>
    </location>
</feature>
<dbReference type="GO" id="GO:0006935">
    <property type="term" value="P:chemotaxis"/>
    <property type="evidence" value="ECO:0007669"/>
    <property type="project" value="InterPro"/>
</dbReference>
<feature type="transmembrane region" description="Helical" evidence="14">
    <location>
        <begin position="59"/>
        <end position="83"/>
    </location>
</feature>
<evidence type="ECO:0000256" key="11">
    <source>
        <dbReference type="ARBA" id="ARBA00025736"/>
    </source>
</evidence>
<dbReference type="EMBL" id="VYZG01000535">
    <property type="protein sequence ID" value="NWQ77751.1"/>
    <property type="molecule type" value="Genomic_DNA"/>
</dbReference>
<dbReference type="GO" id="GO:0007200">
    <property type="term" value="P:phospholipase C-activating G protein-coupled receptor signaling pathway"/>
    <property type="evidence" value="ECO:0007669"/>
    <property type="project" value="TreeGrafter"/>
</dbReference>
<protein>
    <submittedName>
        <fullName evidence="16">C3AR protein</fullName>
    </submittedName>
</protein>
<dbReference type="Gene3D" id="1.20.1070.10">
    <property type="entry name" value="Rhodopsin 7-helix transmembrane proteins"/>
    <property type="match status" value="1"/>
</dbReference>
<evidence type="ECO:0000256" key="4">
    <source>
        <dbReference type="ARBA" id="ARBA00022692"/>
    </source>
</evidence>
<evidence type="ECO:0000256" key="7">
    <source>
        <dbReference type="ARBA" id="ARBA00023136"/>
    </source>
</evidence>
<dbReference type="PANTHER" id="PTHR24225">
    <property type="entry name" value="CHEMOTACTIC RECEPTOR"/>
    <property type="match status" value="1"/>
</dbReference>
<comment type="similarity">
    <text evidence="12">Belongs to the G-protein coupled receptor 1 family.</text>
</comment>
<comment type="subcellular location">
    <subcellularLocation>
        <location evidence="1">Cell membrane</location>
        <topology evidence="1">Multi-pass membrane protein</topology>
    </subcellularLocation>
</comment>
<evidence type="ECO:0000256" key="12">
    <source>
        <dbReference type="RuleBase" id="RU000688"/>
    </source>
</evidence>
<evidence type="ECO:0000256" key="14">
    <source>
        <dbReference type="SAM" id="Phobius"/>
    </source>
</evidence>
<reference evidence="16 17" key="1">
    <citation type="submission" date="2019-09" db="EMBL/GenBank/DDBJ databases">
        <title>Bird 10,000 Genomes (B10K) Project - Family phase.</title>
        <authorList>
            <person name="Zhang G."/>
        </authorList>
    </citation>
    <scope>NUCLEOTIDE SEQUENCE [LARGE SCALE GENOMIC DNA]</scope>
    <source>
        <strain evidence="16">B10K-DU-021-26</strain>
        <tissue evidence="16">Mixed tissue sample</tissue>
    </source>
</reference>
<evidence type="ECO:0000313" key="17">
    <source>
        <dbReference type="Proteomes" id="UP000530263"/>
    </source>
</evidence>
<keyword evidence="6 12" id="KW-0297">G-protein coupled receptor</keyword>
<feature type="transmembrane region" description="Helical" evidence="14">
    <location>
        <begin position="138"/>
        <end position="159"/>
    </location>
</feature>
<feature type="transmembrane region" description="Helical" evidence="14">
    <location>
        <begin position="266"/>
        <end position="289"/>
    </location>
</feature>
<proteinExistence type="inferred from homology"/>
<evidence type="ECO:0000256" key="1">
    <source>
        <dbReference type="ARBA" id="ARBA00004651"/>
    </source>
</evidence>
<feature type="compositionally biased region" description="Basic and acidic residues" evidence="13">
    <location>
        <begin position="358"/>
        <end position="372"/>
    </location>
</feature>
<dbReference type="SUPFAM" id="SSF81321">
    <property type="entry name" value="Family A G protein-coupled receptor-like"/>
    <property type="match status" value="1"/>
</dbReference>
<dbReference type="PRINTS" id="PR00426">
    <property type="entry name" value="C5ANPHYLTXNR"/>
</dbReference>